<dbReference type="Gene3D" id="2.30.29.30">
    <property type="entry name" value="Pleckstrin-homology domain (PH domain)/Phosphotyrosine-binding domain (PTB)"/>
    <property type="match status" value="1"/>
</dbReference>
<dbReference type="CDD" id="cd20971">
    <property type="entry name" value="IgI_1_Titin-A168_like"/>
    <property type="match status" value="1"/>
</dbReference>
<dbReference type="SMART" id="SM00409">
    <property type="entry name" value="IG"/>
    <property type="match status" value="10"/>
</dbReference>
<dbReference type="InterPro" id="IPR013106">
    <property type="entry name" value="Ig_V-set"/>
</dbReference>
<keyword evidence="6" id="KW-1015">Disulfide bond</keyword>
<evidence type="ECO:0000313" key="14">
    <source>
        <dbReference type="Proteomes" id="UP001352852"/>
    </source>
</evidence>
<dbReference type="CDD" id="cd23767">
    <property type="entry name" value="IQCD"/>
    <property type="match status" value="1"/>
</dbReference>
<name>A0ABU7EZX9_9TELE</name>
<evidence type="ECO:0000256" key="3">
    <source>
        <dbReference type="ARBA" id="ARBA00022443"/>
    </source>
</evidence>
<evidence type="ECO:0000259" key="12">
    <source>
        <dbReference type="PROSITE" id="PS50835"/>
    </source>
</evidence>
<dbReference type="SUPFAM" id="SSF48065">
    <property type="entry name" value="DBL homology domain (DH-domain)"/>
    <property type="match status" value="1"/>
</dbReference>
<dbReference type="PANTHER" id="PTHR35971">
    <property type="entry name" value="SI:DKEY-31G6.6"/>
    <property type="match status" value="1"/>
</dbReference>
<feature type="domain" description="DH" evidence="11">
    <location>
        <begin position="1229"/>
        <end position="1410"/>
    </location>
</feature>
<dbReference type="PROSITE" id="PS50835">
    <property type="entry name" value="IG_LIKE"/>
    <property type="match status" value="10"/>
</dbReference>
<keyword evidence="3 7" id="KW-0728">SH3 domain</keyword>
<dbReference type="InterPro" id="IPR000048">
    <property type="entry name" value="IQ_motif_EF-hand-BS"/>
</dbReference>
<evidence type="ECO:0000256" key="5">
    <source>
        <dbReference type="ARBA" id="ARBA00022553"/>
    </source>
</evidence>
<dbReference type="InterPro" id="IPR011993">
    <property type="entry name" value="PH-like_dom_sf"/>
</dbReference>
<dbReference type="Pfam" id="PF00612">
    <property type="entry name" value="IQ"/>
    <property type="match status" value="1"/>
</dbReference>
<dbReference type="PROSITE" id="PS50010">
    <property type="entry name" value="DH_2"/>
    <property type="match status" value="1"/>
</dbReference>
<dbReference type="PANTHER" id="PTHR35971:SF5">
    <property type="entry name" value="OBSCURIN LIKE CYTOSKELETAL ADAPTOR 1"/>
    <property type="match status" value="1"/>
</dbReference>
<feature type="domain" description="Ig-like" evidence="12">
    <location>
        <begin position="224"/>
        <end position="308"/>
    </location>
</feature>
<evidence type="ECO:0000256" key="6">
    <source>
        <dbReference type="ARBA" id="ARBA00023157"/>
    </source>
</evidence>
<feature type="domain" description="Ig-like" evidence="12">
    <location>
        <begin position="45"/>
        <end position="118"/>
    </location>
</feature>
<protein>
    <recommendedName>
        <fullName evidence="15">Obscurin</fullName>
    </recommendedName>
</protein>
<dbReference type="PROSITE" id="PS50002">
    <property type="entry name" value="SH3"/>
    <property type="match status" value="1"/>
</dbReference>
<dbReference type="Proteomes" id="UP001352852">
    <property type="component" value="Unassembled WGS sequence"/>
</dbReference>
<feature type="domain" description="SH3" evidence="9">
    <location>
        <begin position="1136"/>
        <end position="1203"/>
    </location>
</feature>
<feature type="domain" description="Ig-like" evidence="12">
    <location>
        <begin position="580"/>
        <end position="664"/>
    </location>
</feature>
<evidence type="ECO:0000256" key="8">
    <source>
        <dbReference type="SAM" id="MobiDB-lite"/>
    </source>
</evidence>
<dbReference type="InterPro" id="IPR036179">
    <property type="entry name" value="Ig-like_dom_sf"/>
</dbReference>
<dbReference type="EMBL" id="JAHUTJ010073944">
    <property type="protein sequence ID" value="MED6292763.1"/>
    <property type="molecule type" value="Genomic_DNA"/>
</dbReference>
<dbReference type="InterPro" id="IPR001452">
    <property type="entry name" value="SH3_domain"/>
</dbReference>
<comment type="subcellular location">
    <subcellularLocation>
        <location evidence="1">Cytoplasm</location>
    </subcellularLocation>
</comment>
<feature type="domain" description="Ig-like" evidence="12">
    <location>
        <begin position="402"/>
        <end position="486"/>
    </location>
</feature>
<feature type="domain" description="PH" evidence="10">
    <location>
        <begin position="1428"/>
        <end position="1536"/>
    </location>
</feature>
<dbReference type="Gene3D" id="2.30.30.40">
    <property type="entry name" value="SH3 Domains"/>
    <property type="match status" value="1"/>
</dbReference>
<dbReference type="PROSITE" id="PS50003">
    <property type="entry name" value="PH_DOMAIN"/>
    <property type="match status" value="1"/>
</dbReference>
<evidence type="ECO:0000259" key="10">
    <source>
        <dbReference type="PROSITE" id="PS50003"/>
    </source>
</evidence>
<reference evidence="13 14" key="1">
    <citation type="submission" date="2021-06" db="EMBL/GenBank/DDBJ databases">
        <authorList>
            <person name="Palmer J.M."/>
        </authorList>
    </citation>
    <scope>NUCLEOTIDE SEQUENCE [LARGE SCALE GENOMIC DNA]</scope>
    <source>
        <strain evidence="13 14">CL_MEX2019</strain>
        <tissue evidence="13">Muscle</tissue>
    </source>
</reference>
<dbReference type="SUPFAM" id="SSF48726">
    <property type="entry name" value="Immunoglobulin"/>
    <property type="match status" value="10"/>
</dbReference>
<dbReference type="SMART" id="SM00233">
    <property type="entry name" value="PH"/>
    <property type="match status" value="1"/>
</dbReference>
<dbReference type="InterPro" id="IPR007110">
    <property type="entry name" value="Ig-like_dom"/>
</dbReference>
<dbReference type="SMART" id="SM00408">
    <property type="entry name" value="IGc2"/>
    <property type="match status" value="10"/>
</dbReference>
<keyword evidence="4" id="KW-0963">Cytoplasm</keyword>
<dbReference type="InterPro" id="IPR055251">
    <property type="entry name" value="SOS1_NGEF_PH"/>
</dbReference>
<dbReference type="InterPro" id="IPR052385">
    <property type="entry name" value="Obscurin/Obscurin-like_Reg"/>
</dbReference>
<dbReference type="InterPro" id="IPR003598">
    <property type="entry name" value="Ig_sub2"/>
</dbReference>
<evidence type="ECO:0000259" key="9">
    <source>
        <dbReference type="PROSITE" id="PS50002"/>
    </source>
</evidence>
<gene>
    <name evidence="13" type="ORF">CHARACLAT_003828</name>
</gene>
<feature type="compositionally biased region" description="Low complexity" evidence="8">
    <location>
        <begin position="1645"/>
        <end position="1666"/>
    </location>
</feature>
<dbReference type="Pfam" id="PF07679">
    <property type="entry name" value="I-set"/>
    <property type="match status" value="10"/>
</dbReference>
<accession>A0ABU7EZX9</accession>
<evidence type="ECO:0000256" key="4">
    <source>
        <dbReference type="ARBA" id="ARBA00022490"/>
    </source>
</evidence>
<dbReference type="CDD" id="cd00096">
    <property type="entry name" value="Ig"/>
    <property type="match status" value="2"/>
</dbReference>
<dbReference type="InterPro" id="IPR000219">
    <property type="entry name" value="DH_dom"/>
</dbReference>
<dbReference type="SMART" id="SM00015">
    <property type="entry name" value="IQ"/>
    <property type="match status" value="1"/>
</dbReference>
<feature type="domain" description="Ig-like" evidence="12">
    <location>
        <begin position="755"/>
        <end position="842"/>
    </location>
</feature>
<keyword evidence="14" id="KW-1185">Reference proteome</keyword>
<feature type="domain" description="Ig-like" evidence="12">
    <location>
        <begin position="313"/>
        <end position="397"/>
    </location>
</feature>
<feature type="domain" description="Ig-like" evidence="12">
    <location>
        <begin position="135"/>
        <end position="219"/>
    </location>
</feature>
<evidence type="ECO:0000259" key="11">
    <source>
        <dbReference type="PROSITE" id="PS50010"/>
    </source>
</evidence>
<feature type="compositionally biased region" description="Basic and acidic residues" evidence="8">
    <location>
        <begin position="1093"/>
        <end position="1105"/>
    </location>
</feature>
<keyword evidence="5" id="KW-0597">Phosphoprotein</keyword>
<dbReference type="InterPro" id="IPR013783">
    <property type="entry name" value="Ig-like_fold"/>
</dbReference>
<feature type="region of interest" description="Disordered" evidence="8">
    <location>
        <begin position="1072"/>
        <end position="1135"/>
    </location>
</feature>
<dbReference type="InterPro" id="IPR001849">
    <property type="entry name" value="PH_domain"/>
</dbReference>
<dbReference type="InterPro" id="IPR013098">
    <property type="entry name" value="Ig_I-set"/>
</dbReference>
<dbReference type="Pfam" id="PF22697">
    <property type="entry name" value="SOS1_NGEF_PH"/>
    <property type="match status" value="1"/>
</dbReference>
<evidence type="ECO:0000256" key="1">
    <source>
        <dbReference type="ARBA" id="ARBA00004496"/>
    </source>
</evidence>
<evidence type="ECO:0000313" key="13">
    <source>
        <dbReference type="EMBL" id="MED6292763.1"/>
    </source>
</evidence>
<dbReference type="InterPro" id="IPR036028">
    <property type="entry name" value="SH3-like_dom_sf"/>
</dbReference>
<organism evidence="13 14">
    <name type="scientific">Characodon lateralis</name>
    <dbReference type="NCBI Taxonomy" id="208331"/>
    <lineage>
        <taxon>Eukaryota</taxon>
        <taxon>Metazoa</taxon>
        <taxon>Chordata</taxon>
        <taxon>Craniata</taxon>
        <taxon>Vertebrata</taxon>
        <taxon>Euteleostomi</taxon>
        <taxon>Actinopterygii</taxon>
        <taxon>Neopterygii</taxon>
        <taxon>Teleostei</taxon>
        <taxon>Neoteleostei</taxon>
        <taxon>Acanthomorphata</taxon>
        <taxon>Ovalentaria</taxon>
        <taxon>Atherinomorphae</taxon>
        <taxon>Cyprinodontiformes</taxon>
        <taxon>Goodeidae</taxon>
        <taxon>Characodon</taxon>
    </lineage>
</organism>
<dbReference type="SMART" id="SM00325">
    <property type="entry name" value="RhoGEF"/>
    <property type="match status" value="1"/>
</dbReference>
<dbReference type="Pfam" id="PF00621">
    <property type="entry name" value="RhoGEF"/>
    <property type="match status" value="1"/>
</dbReference>
<feature type="region of interest" description="Disordered" evidence="8">
    <location>
        <begin position="1642"/>
        <end position="1672"/>
    </location>
</feature>
<evidence type="ECO:0008006" key="15">
    <source>
        <dbReference type="Google" id="ProtNLM"/>
    </source>
</evidence>
<feature type="domain" description="Ig-like" evidence="12">
    <location>
        <begin position="1545"/>
        <end position="1637"/>
    </location>
</feature>
<feature type="region of interest" description="Disordered" evidence="8">
    <location>
        <begin position="847"/>
        <end position="904"/>
    </location>
</feature>
<comment type="similarity">
    <text evidence="2">Belongs to the protein kinase superfamily. CAMK Ser/Thr protein kinase family.</text>
</comment>
<dbReference type="Gene3D" id="1.20.900.10">
    <property type="entry name" value="Dbl homology (DH) domain"/>
    <property type="match status" value="1"/>
</dbReference>
<dbReference type="Gene3D" id="2.60.40.10">
    <property type="entry name" value="Immunoglobulins"/>
    <property type="match status" value="10"/>
</dbReference>
<dbReference type="InterPro" id="IPR003599">
    <property type="entry name" value="Ig_sub"/>
</dbReference>
<dbReference type="SUPFAM" id="SSF50044">
    <property type="entry name" value="SH3-domain"/>
    <property type="match status" value="1"/>
</dbReference>
<dbReference type="PROSITE" id="PS50096">
    <property type="entry name" value="IQ"/>
    <property type="match status" value="1"/>
</dbReference>
<feature type="domain" description="Ig-like" evidence="12">
    <location>
        <begin position="491"/>
        <end position="575"/>
    </location>
</feature>
<proteinExistence type="inferred from homology"/>
<dbReference type="SMART" id="SM00406">
    <property type="entry name" value="IGv"/>
    <property type="match status" value="6"/>
</dbReference>
<evidence type="ECO:0000256" key="2">
    <source>
        <dbReference type="ARBA" id="ARBA00006692"/>
    </source>
</evidence>
<dbReference type="InterPro" id="IPR035899">
    <property type="entry name" value="DBL_dom_sf"/>
</dbReference>
<dbReference type="SUPFAM" id="SSF50729">
    <property type="entry name" value="PH domain-like"/>
    <property type="match status" value="1"/>
</dbReference>
<feature type="domain" description="Ig-like" evidence="12">
    <location>
        <begin position="669"/>
        <end position="753"/>
    </location>
</feature>
<comment type="caution">
    <text evidence="13">The sequence shown here is derived from an EMBL/GenBank/DDBJ whole genome shotgun (WGS) entry which is preliminary data.</text>
</comment>
<evidence type="ECO:0000256" key="7">
    <source>
        <dbReference type="PROSITE-ProRule" id="PRU00192"/>
    </source>
</evidence>
<sequence length="1672" mass="186650">MNQMTSQGRQHRLVLTMTTPEETGNVAFVVGEQRTSAQLLVVPKPKVLFEEKSKDTVVIEGETAILSCATSDCTTLVTWKRNHIPLRRGDKYEMRKEGKVNLLLIHDVEPQDTGMYSCDTGDVQCCAKLTVTELPPFFQEELQSVEAVEGDSACLYCELSKLGVPIQWKKDRLLIRASRKYEMRQDGCFLQLYIKELKLEDSGSYSCQAGPAETTATVAVKEQPVFFLKELQNMDSEEGGTISLCCEFSKPDVPVHWKKNKLPMRASRKYEFRQEGSVVQLHIKDLKPEDSGSYSCQAGSAETTATMSVRETPPFFKKELRSLEAEEGGAAFLQCELSKPGVPGQWKKNGLPLRAGRKYEMKQNGCLLQLHINELKPEDSGSYTCQAGSTETTANVTVKELPAFFKKDLQNIKVDEGDTASLFCEVSKSGVSVQWKKNKVLLRANRKYEMKQQDYLLQLNIKEVKPEDSGCYTCQVSGAETSATVSVKELPLFFKENLKNVTIEEGGTVSLCCEVSKSVKVVHWKKNRLPLRANRKYEIKHDGCFLQLCIKDLTPEDSGSYSCEVGATGATATVTVKELPPFFKKHLVNVEVEEGGAAYLCCEVSKPGASGQWKKNKMLLRASKKYEMKQEGCLIQLHINDVKPEDSGSYSCQAGPAETTATVSVKELPLFFMKELQNMNAEVGEMISMRCELSKPGVSVLWKKNKLPLRASRKHEMKQDGGLYQLNIKDLQPEDSGSYTCHAGSAESTANVAVQEFATLFIKELKSVEAEVGRAASMSCELSKPGVSVQWRKDNLPLRASEKYEMKQDGHFLQLNIKELNSEDSGSYSCHAGNAETSATVQIKAPELVPPEAKSRTTLEQVKSAVSKPAPASENERPDLLPQANSVPPEPKKRTHRKASITTLEKSTERIFDLKVSVQNDNNEVQRGVQDAGATETPFDVAQNGTKVEISEEKEVKLAEPSEDHKVVRRVEEPASPLGQLLIQETQPPAPCPLQTDINIEDESQMKEAVVKIQAAFKGYKARKEMRPIFKEVFKNQNADLQVSSPSEYDTAPDMMEPVETVPVTPWEVSKPADTIQSKDNNEETAALKPPKKLLDVKGPHEIKLRTPSPKHHRSHTPLTSNVSGSESEGEEDRRETCEIYVARADCSPNIGSKDSFILKEGQFVEVLDSVHPDRWLVRTKPTKTNPSRQGWLCPAYLEKKRKEIFPQTRVAQEDLDGIGSTGEEYRRALSQLIQGLIDGEEEFVKAMKMFISDQLNRLDCSHHIPINILNQKEIIFRNIKDIVGLHERSILPGLRECATDDDVAMYLIKHAEHFEKYLHYMVGQSQAEACISDKAVQQYFKEVTAPEKPGDAPVIDVLTFLQQPVERIQTYQALLKELIKNKAKSGQSCYLLEDAFSVVSCLPWRSDNLHRVSLIENYPAPLTALGEPVRQGIFTVWESPEMKTTSRGHQRQVFLFKECIVLCKVKKDTSMNRDTYSFKNKMKLNDVEIKEAVGGEDRSWGLWHEHRGSIRRYTLQSNSTLVKLSWLKDLKELQQRSTLSNNCPPVFESLLCDCSAQIGQTIKLTCRVSGFPKPVVSWIKDGLSLEDDPRHIIAADRTGTCSLVLDCLTAEDSGQYVCYATNSIGSAGTLAKVVVQGGSRLSRDTQTSLSPDTSSSSSGGSPRRSQASRET</sequence>